<dbReference type="RefSeq" id="WP_126066599.1">
    <property type="nucleotide sequence ID" value="NZ_BFAI01000123.1"/>
</dbReference>
<evidence type="ECO:0000313" key="2">
    <source>
        <dbReference type="Proteomes" id="UP000468995"/>
    </source>
</evidence>
<name>A0AAW9V155_KLEPN</name>
<dbReference type="AlphaFoldDB" id="A0AAW9V155"/>
<sequence length="179" mass="20035">MMNYLAELPFVDIFDAKANKAFFWRVDNPLDYKCGVNGAKTFVEFIEKYPFMNNSNVLYRVACDMSDSGLIKSESARGFFNTLDTLLSPKSEISASGATKIRGRARRTINEVACDMGITSMKLLNFLALIGWIDNATVQPTNDSLTEGVLRKNSKMPFGFTITRKGERLIASKYQALSK</sequence>
<protein>
    <submittedName>
        <fullName evidence="1">Uncharacterized protein</fullName>
    </submittedName>
</protein>
<dbReference type="GeneID" id="40045324"/>
<dbReference type="EMBL" id="VINI01000018">
    <property type="protein sequence ID" value="MSS33094.1"/>
    <property type="molecule type" value="Genomic_DNA"/>
</dbReference>
<proteinExistence type="predicted"/>
<organism evidence="1 2">
    <name type="scientific">Klebsiella pneumoniae</name>
    <dbReference type="NCBI Taxonomy" id="573"/>
    <lineage>
        <taxon>Bacteria</taxon>
        <taxon>Pseudomonadati</taxon>
        <taxon>Pseudomonadota</taxon>
        <taxon>Gammaproteobacteria</taxon>
        <taxon>Enterobacterales</taxon>
        <taxon>Enterobacteriaceae</taxon>
        <taxon>Klebsiella/Raoultella group</taxon>
        <taxon>Klebsiella</taxon>
        <taxon>Klebsiella pneumoniae complex</taxon>
    </lineage>
</organism>
<evidence type="ECO:0000313" key="1">
    <source>
        <dbReference type="EMBL" id="MSS33094.1"/>
    </source>
</evidence>
<accession>A0AAW9V155</accession>
<dbReference type="Proteomes" id="UP000468995">
    <property type="component" value="Unassembled WGS sequence"/>
</dbReference>
<reference evidence="1 2" key="1">
    <citation type="submission" date="2019-07" db="EMBL/GenBank/DDBJ databases">
        <title>Genome sequence of OXA-232-producing Klebsiella pneumoniae ST23 from septicemic neonate.</title>
        <authorList>
            <person name="Mukherjee S."/>
            <person name="Naha S."/>
            <person name="Bhadury P."/>
            <person name="Basu S."/>
        </authorList>
    </citation>
    <scope>NUCLEOTIDE SEQUENCE [LARGE SCALE GENOMIC DNA]</scope>
    <source>
        <strain evidence="1 2">EN5275</strain>
    </source>
</reference>
<comment type="caution">
    <text evidence="1">The sequence shown here is derived from an EMBL/GenBank/DDBJ whole genome shotgun (WGS) entry which is preliminary data.</text>
</comment>
<gene>
    <name evidence="1" type="ORF">FME62_20220</name>
</gene>